<sequence length="353" mass="38401">MAKRSTASWDGFFTIFFRFCLLVGVGVASPGANALTSRDIGLVINTADPYSVEVGEFYIQARKLTPEQVLRVEFPVKASLTPEEFEHLKTEIDARFNGGTQALALAWKMPYAVACNSITAAVTMGYDPTPCEQTRTCFTTKPSSYFDSRSLKPYSSFGMRLSMLLAATDVAGAKALIERGVVSDRSLLRRGAPSTNAYFVVTKDRDRNSRAPLFPPSGPIQGSGVVVRTERTQAIEGVEHLVLYETGAIQVDKLDTLKWVPGALADHLTSFGGQLDGKSGQMSILDWIASGATASYGTVSEPCAFQQKFPHPKVLLSSYLMGSTAIEAYWRSVAWPQQGLFIGEPLAAPFARR</sequence>
<dbReference type="InterPro" id="IPR022265">
    <property type="entry name" value="CHP03790"/>
</dbReference>
<name>A0A3N7HPJ9_9BURK</name>
<dbReference type="EMBL" id="QUSW01000004">
    <property type="protein sequence ID" value="RQP23623.1"/>
    <property type="molecule type" value="Genomic_DNA"/>
</dbReference>
<protein>
    <submittedName>
        <fullName evidence="1">TIGR03790 family protein</fullName>
    </submittedName>
</protein>
<gene>
    <name evidence="1" type="ORF">DZC73_15935</name>
</gene>
<reference evidence="1 2" key="1">
    <citation type="submission" date="2018-08" db="EMBL/GenBank/DDBJ databases">
        <authorList>
            <person name="Khan S.A."/>
            <person name="Jeon C.O."/>
            <person name="Chun B.H."/>
            <person name="Jeong S.E."/>
        </authorList>
    </citation>
    <scope>NUCLEOTIDE SEQUENCE [LARGE SCALE GENOMIC DNA]</scope>
    <source>
        <strain evidence="1 2">S-16</strain>
    </source>
</reference>
<evidence type="ECO:0000313" key="1">
    <source>
        <dbReference type="EMBL" id="RQP23623.1"/>
    </source>
</evidence>
<dbReference type="NCBIfam" id="TIGR03790">
    <property type="entry name" value="TIGR03790 family protein"/>
    <property type="match status" value="1"/>
</dbReference>
<evidence type="ECO:0000313" key="2">
    <source>
        <dbReference type="Proteomes" id="UP000267464"/>
    </source>
</evidence>
<comment type="caution">
    <text evidence="1">The sequence shown here is derived from an EMBL/GenBank/DDBJ whole genome shotgun (WGS) entry which is preliminary data.</text>
</comment>
<proteinExistence type="predicted"/>
<dbReference type="OrthoDB" id="420256at2"/>
<reference evidence="1 2" key="2">
    <citation type="submission" date="2018-12" db="EMBL/GenBank/DDBJ databases">
        <title>Rhizobacter gummiphilus sp. nov., a rubber-degrading bacterium isolated from the soil of a botanical garden in Japan.</title>
        <authorList>
            <person name="Shunsuke S.S."/>
        </authorList>
    </citation>
    <scope>NUCLEOTIDE SEQUENCE [LARGE SCALE GENOMIC DNA]</scope>
    <source>
        <strain evidence="1 2">S-16</strain>
    </source>
</reference>
<organism evidence="1 2">
    <name type="scientific">Piscinibacter terrae</name>
    <dbReference type="NCBI Taxonomy" id="2496871"/>
    <lineage>
        <taxon>Bacteria</taxon>
        <taxon>Pseudomonadati</taxon>
        <taxon>Pseudomonadota</taxon>
        <taxon>Betaproteobacteria</taxon>
        <taxon>Burkholderiales</taxon>
        <taxon>Sphaerotilaceae</taxon>
        <taxon>Piscinibacter</taxon>
    </lineage>
</organism>
<accession>A0A3N7HPJ9</accession>
<dbReference type="AlphaFoldDB" id="A0A3N7HPJ9"/>
<dbReference type="Proteomes" id="UP000267464">
    <property type="component" value="Unassembled WGS sequence"/>
</dbReference>
<keyword evidence="2" id="KW-1185">Reference proteome</keyword>